<evidence type="ECO:0008006" key="4">
    <source>
        <dbReference type="Google" id="ProtNLM"/>
    </source>
</evidence>
<dbReference type="AlphaFoldDB" id="A0A244CUA6"/>
<dbReference type="Pfam" id="PF13689">
    <property type="entry name" value="DUF4154"/>
    <property type="match status" value="1"/>
</dbReference>
<dbReference type="OrthoDB" id="6402338at2"/>
<accession>A0A244CUA6</accession>
<feature type="signal peptide" evidence="1">
    <location>
        <begin position="1"/>
        <end position="23"/>
    </location>
</feature>
<name>A0A244CUA6_PSEDV</name>
<dbReference type="InterPro" id="IPR025293">
    <property type="entry name" value="YfiR/HmsC-like"/>
</dbReference>
<organism evidence="2 3">
    <name type="scientific">Pseudoalteromonas ulvae</name>
    <dbReference type="NCBI Taxonomy" id="107327"/>
    <lineage>
        <taxon>Bacteria</taxon>
        <taxon>Pseudomonadati</taxon>
        <taxon>Pseudomonadota</taxon>
        <taxon>Gammaproteobacteria</taxon>
        <taxon>Alteromonadales</taxon>
        <taxon>Pseudoalteromonadaceae</taxon>
        <taxon>Pseudoalteromonas</taxon>
    </lineage>
</organism>
<evidence type="ECO:0000313" key="2">
    <source>
        <dbReference type="EMBL" id="OUL59210.1"/>
    </source>
</evidence>
<sequence>MRGYKMKLALFAFLILASFNCTAKTIEQVRSAFIFQMSKFIEFSKPIGDGVSFCFFDKDNGPAQLLSNHSNLISQGKPIIVHLLEKISATAELNQQCNIIYLDELSYSKVDADWLTKIDSNIVIIGEDIRFIEQGGLAALIKEGNKIKLYINKEKLNNSDLKIGSRLLALAKFYPE</sequence>
<evidence type="ECO:0000313" key="3">
    <source>
        <dbReference type="Proteomes" id="UP000194841"/>
    </source>
</evidence>
<comment type="caution">
    <text evidence="2">The sequence shown here is derived from an EMBL/GenBank/DDBJ whole genome shotgun (WGS) entry which is preliminary data.</text>
</comment>
<dbReference type="EMBL" id="MWPV01000001">
    <property type="protein sequence ID" value="OUL59210.1"/>
    <property type="molecule type" value="Genomic_DNA"/>
</dbReference>
<protein>
    <recommendedName>
        <fullName evidence="4">DUF4154 domain-containing protein</fullName>
    </recommendedName>
</protein>
<gene>
    <name evidence="2" type="ORF">B1199_02755</name>
</gene>
<proteinExistence type="predicted"/>
<dbReference type="Proteomes" id="UP000194841">
    <property type="component" value="Unassembled WGS sequence"/>
</dbReference>
<evidence type="ECO:0000256" key="1">
    <source>
        <dbReference type="SAM" id="SignalP"/>
    </source>
</evidence>
<feature type="chain" id="PRO_5011260345" description="DUF4154 domain-containing protein" evidence="1">
    <location>
        <begin position="24"/>
        <end position="176"/>
    </location>
</feature>
<keyword evidence="3" id="KW-1185">Reference proteome</keyword>
<reference evidence="2 3" key="1">
    <citation type="submission" date="2017-02" db="EMBL/GenBank/DDBJ databases">
        <title>Pseudoalteromonas ulvae TC14 Genome.</title>
        <authorList>
            <person name="Molmeret M."/>
        </authorList>
    </citation>
    <scope>NUCLEOTIDE SEQUENCE [LARGE SCALE GENOMIC DNA]</scope>
    <source>
        <strain evidence="2">TC14</strain>
    </source>
</reference>
<keyword evidence="1" id="KW-0732">Signal</keyword>